<protein>
    <recommendedName>
        <fullName evidence="2">PKD domain-containing protein</fullName>
    </recommendedName>
</protein>
<dbReference type="InterPro" id="IPR035986">
    <property type="entry name" value="PKD_dom_sf"/>
</dbReference>
<keyword evidence="1" id="KW-0732">Signal</keyword>
<dbReference type="Pfam" id="PF18911">
    <property type="entry name" value="PKD_4"/>
    <property type="match status" value="1"/>
</dbReference>
<dbReference type="KEGG" id="bih:BIP78_0278"/>
<dbReference type="Gene3D" id="2.60.40.10">
    <property type="entry name" value="Immunoglobulins"/>
    <property type="match status" value="1"/>
</dbReference>
<dbReference type="PROSITE" id="PS51257">
    <property type="entry name" value="PROKAR_LIPOPROTEIN"/>
    <property type="match status" value="1"/>
</dbReference>
<evidence type="ECO:0000256" key="1">
    <source>
        <dbReference type="SAM" id="SignalP"/>
    </source>
</evidence>
<name>A0A410FSQ7_BIPS1</name>
<dbReference type="CDD" id="cd00146">
    <property type="entry name" value="PKD"/>
    <property type="match status" value="1"/>
</dbReference>
<feature type="chain" id="PRO_5019510753" description="PKD domain-containing protein" evidence="1">
    <location>
        <begin position="20"/>
        <end position="245"/>
    </location>
</feature>
<gene>
    <name evidence="3" type="ORF">BIP78_0278</name>
</gene>
<accession>A0A410FSQ7</accession>
<dbReference type="Proteomes" id="UP000287233">
    <property type="component" value="Chromosome"/>
</dbReference>
<evidence type="ECO:0000259" key="2">
    <source>
        <dbReference type="PROSITE" id="PS50093"/>
    </source>
</evidence>
<dbReference type="AlphaFoldDB" id="A0A410FSQ7"/>
<reference evidence="4" key="1">
    <citation type="submission" date="2018-12" db="EMBL/GenBank/DDBJ databases">
        <title>Complete genome sequence of an uncultured bacterium of the candidate phylum Bipolaricaulota.</title>
        <authorList>
            <person name="Kadnikov V.V."/>
            <person name="Mardanov A.V."/>
            <person name="Beletsky A.V."/>
            <person name="Frank Y.A."/>
            <person name="Karnachuk O.V."/>
            <person name="Ravin N.V."/>
        </authorList>
    </citation>
    <scope>NUCLEOTIDE SEQUENCE [LARGE SCALE GENOMIC DNA]</scope>
</reference>
<feature type="signal peptide" evidence="1">
    <location>
        <begin position="1"/>
        <end position="19"/>
    </location>
</feature>
<dbReference type="EMBL" id="CP034928">
    <property type="protein sequence ID" value="QAA76046.1"/>
    <property type="molecule type" value="Genomic_DNA"/>
</dbReference>
<organism evidence="3 4">
    <name type="scientific">Bipolaricaulis sibiricus</name>
    <dbReference type="NCBI Taxonomy" id="2501609"/>
    <lineage>
        <taxon>Bacteria</taxon>
        <taxon>Candidatus Bipolaricaulota</taxon>
        <taxon>Candidatus Bipolaricaulia</taxon>
        <taxon>Candidatus Bipolaricaulales</taxon>
        <taxon>Candidatus Bipolaricaulaceae</taxon>
        <taxon>Candidatus Bipolaricaulis</taxon>
    </lineage>
</organism>
<sequence length="245" mass="25630">MIGRVVLGLVLVAMGTGCAQGSPPTPLGIADLERVLSDWRLGCGGCPGRWNWDGRQLAGFVAGRLAALGFQAELAREGEEWWVLVGTLVEGEAVTVPVLPGLPPLDRDGQFTRGVFLGRVAWAKPGQPDPKYLAPEEVWALPANASPSVRLRIHPTEAAVGEAVGFNADVTDSDGYVVLVVWEFGDGEGSWFWTPEHVYDHPGVYTVTVTVVDNDGGTSQARATVVVSEAAASPPGGGGGCGCGR</sequence>
<feature type="domain" description="PKD" evidence="2">
    <location>
        <begin position="147"/>
        <end position="234"/>
    </location>
</feature>
<dbReference type="InterPro" id="IPR013783">
    <property type="entry name" value="Ig-like_fold"/>
</dbReference>
<dbReference type="PROSITE" id="PS50093">
    <property type="entry name" value="PKD"/>
    <property type="match status" value="1"/>
</dbReference>
<dbReference type="InterPro" id="IPR000601">
    <property type="entry name" value="PKD_dom"/>
</dbReference>
<dbReference type="InterPro" id="IPR022409">
    <property type="entry name" value="PKD/Chitinase_dom"/>
</dbReference>
<evidence type="ECO:0000313" key="3">
    <source>
        <dbReference type="EMBL" id="QAA76046.1"/>
    </source>
</evidence>
<evidence type="ECO:0000313" key="4">
    <source>
        <dbReference type="Proteomes" id="UP000287233"/>
    </source>
</evidence>
<proteinExistence type="predicted"/>
<dbReference type="SUPFAM" id="SSF49299">
    <property type="entry name" value="PKD domain"/>
    <property type="match status" value="1"/>
</dbReference>
<dbReference type="SMART" id="SM00089">
    <property type="entry name" value="PKD"/>
    <property type="match status" value="1"/>
</dbReference>